<evidence type="ECO:0000313" key="2">
    <source>
        <dbReference type="Proteomes" id="UP000828941"/>
    </source>
</evidence>
<comment type="caution">
    <text evidence="1">The sequence shown here is derived from an EMBL/GenBank/DDBJ whole genome shotgun (WGS) entry which is preliminary data.</text>
</comment>
<keyword evidence="2" id="KW-1185">Reference proteome</keyword>
<accession>A0ACB9MXL7</accession>
<proteinExistence type="predicted"/>
<reference evidence="1 2" key="1">
    <citation type="journal article" date="2022" name="DNA Res.">
        <title>Chromosomal-level genome assembly of the orchid tree Bauhinia variegata (Leguminosae; Cercidoideae) supports the allotetraploid origin hypothesis of Bauhinia.</title>
        <authorList>
            <person name="Zhong Y."/>
            <person name="Chen Y."/>
            <person name="Zheng D."/>
            <person name="Pang J."/>
            <person name="Liu Y."/>
            <person name="Luo S."/>
            <person name="Meng S."/>
            <person name="Qian L."/>
            <person name="Wei D."/>
            <person name="Dai S."/>
            <person name="Zhou R."/>
        </authorList>
    </citation>
    <scope>NUCLEOTIDE SEQUENCE [LARGE SCALE GENOMIC DNA]</scope>
    <source>
        <strain evidence="1">BV-YZ2020</strain>
    </source>
</reference>
<organism evidence="1 2">
    <name type="scientific">Bauhinia variegata</name>
    <name type="common">Purple orchid tree</name>
    <name type="synonym">Phanera variegata</name>
    <dbReference type="NCBI Taxonomy" id="167791"/>
    <lineage>
        <taxon>Eukaryota</taxon>
        <taxon>Viridiplantae</taxon>
        <taxon>Streptophyta</taxon>
        <taxon>Embryophyta</taxon>
        <taxon>Tracheophyta</taxon>
        <taxon>Spermatophyta</taxon>
        <taxon>Magnoliopsida</taxon>
        <taxon>eudicotyledons</taxon>
        <taxon>Gunneridae</taxon>
        <taxon>Pentapetalae</taxon>
        <taxon>rosids</taxon>
        <taxon>fabids</taxon>
        <taxon>Fabales</taxon>
        <taxon>Fabaceae</taxon>
        <taxon>Cercidoideae</taxon>
        <taxon>Cercideae</taxon>
        <taxon>Bauhiniinae</taxon>
        <taxon>Bauhinia</taxon>
    </lineage>
</organism>
<sequence length="209" mass="23387">MAPHPPKPDELPSAFRDIMIEYSERVMASACTLLELLSEALGLNPLHLKEMGCAEGLLLMGHYYPECPEPELTMGLSKHSDGDFMTILLQDQIGGLQVLHQNHWVDIPPVPGALVVNIGDLMQLVTNDKFISVEHRVLANRQGPRISVAGFFRRHEKTGEPTSKVYGPIKQLVSEESPPVYRETSLKDYLAHYYEKGIDGTSSLLHFRL</sequence>
<name>A0ACB9MXL7_BAUVA</name>
<evidence type="ECO:0000313" key="1">
    <source>
        <dbReference type="EMBL" id="KAI4328650.1"/>
    </source>
</evidence>
<dbReference type="EMBL" id="CM039433">
    <property type="protein sequence ID" value="KAI4328650.1"/>
    <property type="molecule type" value="Genomic_DNA"/>
</dbReference>
<protein>
    <submittedName>
        <fullName evidence="1">Uncharacterized protein</fullName>
    </submittedName>
</protein>
<dbReference type="Proteomes" id="UP000828941">
    <property type="component" value="Chromosome 8"/>
</dbReference>
<gene>
    <name evidence="1" type="ORF">L6164_020986</name>
</gene>